<gene>
    <name evidence="1" type="ORF">TNCV_3503331</name>
</gene>
<dbReference type="Proteomes" id="UP000887159">
    <property type="component" value="Unassembled WGS sequence"/>
</dbReference>
<organism evidence="1 2">
    <name type="scientific">Trichonephila clavipes</name>
    <name type="common">Golden silk orbweaver</name>
    <name type="synonym">Nephila clavipes</name>
    <dbReference type="NCBI Taxonomy" id="2585209"/>
    <lineage>
        <taxon>Eukaryota</taxon>
        <taxon>Metazoa</taxon>
        <taxon>Ecdysozoa</taxon>
        <taxon>Arthropoda</taxon>
        <taxon>Chelicerata</taxon>
        <taxon>Arachnida</taxon>
        <taxon>Araneae</taxon>
        <taxon>Araneomorphae</taxon>
        <taxon>Entelegynae</taxon>
        <taxon>Araneoidea</taxon>
        <taxon>Nephilidae</taxon>
        <taxon>Trichonephila</taxon>
    </lineage>
</organism>
<comment type="caution">
    <text evidence="1">The sequence shown here is derived from an EMBL/GenBank/DDBJ whole genome shotgun (WGS) entry which is preliminary data.</text>
</comment>
<accession>A0A8X6V2Q9</accession>
<sequence>MARRKGLSPEEIANFCEIFQRMSWMGCYVCHVNGVKRSRLHNHKEMQKSSWNHFFSVKQFSQRDKHQCSGTNKKYRYFKSNECCSNVFKQFCLPIFPAYVY</sequence>
<dbReference type="AlphaFoldDB" id="A0A8X6V2Q9"/>
<protein>
    <submittedName>
        <fullName evidence="1">Uncharacterized protein</fullName>
    </submittedName>
</protein>
<proteinExistence type="predicted"/>
<reference evidence="1" key="1">
    <citation type="submission" date="2020-08" db="EMBL/GenBank/DDBJ databases">
        <title>Multicomponent nature underlies the extraordinary mechanical properties of spider dragline silk.</title>
        <authorList>
            <person name="Kono N."/>
            <person name="Nakamura H."/>
            <person name="Mori M."/>
            <person name="Yoshida Y."/>
            <person name="Ohtoshi R."/>
            <person name="Malay A.D."/>
            <person name="Moran D.A.P."/>
            <person name="Tomita M."/>
            <person name="Numata K."/>
            <person name="Arakawa K."/>
        </authorList>
    </citation>
    <scope>NUCLEOTIDE SEQUENCE</scope>
</reference>
<keyword evidence="2" id="KW-1185">Reference proteome</keyword>
<evidence type="ECO:0000313" key="2">
    <source>
        <dbReference type="Proteomes" id="UP000887159"/>
    </source>
</evidence>
<dbReference type="EMBL" id="BMAU01021233">
    <property type="protein sequence ID" value="GFY02452.1"/>
    <property type="molecule type" value="Genomic_DNA"/>
</dbReference>
<evidence type="ECO:0000313" key="1">
    <source>
        <dbReference type="EMBL" id="GFY02452.1"/>
    </source>
</evidence>
<name>A0A8X6V2Q9_TRICX</name>